<dbReference type="GO" id="GO:0016791">
    <property type="term" value="F:phosphatase activity"/>
    <property type="evidence" value="ECO:0007669"/>
    <property type="project" value="TreeGrafter"/>
</dbReference>
<dbReference type="InterPro" id="IPR004861">
    <property type="entry name" value="Siw14-like"/>
</dbReference>
<dbReference type="AlphaFoldDB" id="A0A8J4PV15"/>
<evidence type="ECO:0000313" key="6">
    <source>
        <dbReference type="Proteomes" id="UP000695562"/>
    </source>
</evidence>
<dbReference type="PANTHER" id="PTHR31126:SF18">
    <property type="entry name" value="PROTEIN-TYROSINE-PHOSPHATASE"/>
    <property type="match status" value="1"/>
</dbReference>
<dbReference type="FunFam" id="3.90.190.10:FF:000035">
    <property type="entry name" value="Tyrosine phosphatase, putative"/>
    <property type="match status" value="1"/>
</dbReference>
<feature type="region of interest" description="Disordered" evidence="4">
    <location>
        <begin position="304"/>
        <end position="332"/>
    </location>
</feature>
<name>A0A8J4PV15_9MYCE</name>
<comment type="caution">
    <text evidence="5">The sequence shown here is derived from an EMBL/GenBank/DDBJ whole genome shotgun (WGS) entry which is preliminary data.</text>
</comment>
<evidence type="ECO:0000256" key="1">
    <source>
        <dbReference type="ARBA" id="ARBA00004496"/>
    </source>
</evidence>
<sequence>MSSTNNDNELKSSSNIKYKTTPSNSLPSVLPTTTPSTPSKKQTIQQQQTNVNNPSSTTTTTATNTSTSSSSTTNTSTKNTNSSSNANNHINTLLNSGPPQLSPPALFGIIEPQLYRTNSLYPVNFPFIKMLGLKTVVQLSPEVPIKAVSNFFQENNINLIHLGLKSWNVDSSWKPLTDELVKECLEIVLNYDYYPLMITCTSGVHQSGVLVGCLRRIQNWNLTSILVEYKAFSGQSNSRYVNEQFIELYDVDLVTLPNKLPTWFVEQQKMLEEELENDNPDEFLYSTSNSAKLSKSYYYDMISTSPTPESSSSNTPTTANTTTTATTTNTNN</sequence>
<feature type="compositionally biased region" description="Polar residues" evidence="4">
    <location>
        <begin position="1"/>
        <end position="18"/>
    </location>
</feature>
<dbReference type="Proteomes" id="UP000695562">
    <property type="component" value="Unassembled WGS sequence"/>
</dbReference>
<dbReference type="SUPFAM" id="SSF52799">
    <property type="entry name" value="(Phosphotyrosine protein) phosphatases II"/>
    <property type="match status" value="1"/>
</dbReference>
<evidence type="ECO:0000256" key="3">
    <source>
        <dbReference type="ARBA" id="ARBA00022801"/>
    </source>
</evidence>
<dbReference type="OrthoDB" id="6375174at2759"/>
<evidence type="ECO:0000256" key="2">
    <source>
        <dbReference type="ARBA" id="ARBA00022490"/>
    </source>
</evidence>
<dbReference type="Pfam" id="PF03162">
    <property type="entry name" value="Y_phosphatase2"/>
    <property type="match status" value="1"/>
</dbReference>
<dbReference type="EMBL" id="AJWJ01000534">
    <property type="protein sequence ID" value="KAF2070151.1"/>
    <property type="molecule type" value="Genomic_DNA"/>
</dbReference>
<comment type="subcellular location">
    <subcellularLocation>
        <location evidence="1">Cytoplasm</location>
    </subcellularLocation>
</comment>
<protein>
    <submittedName>
        <fullName evidence="5">Uncharacterized protein</fullName>
    </submittedName>
</protein>
<evidence type="ECO:0000256" key="4">
    <source>
        <dbReference type="SAM" id="MobiDB-lite"/>
    </source>
</evidence>
<reference evidence="5" key="1">
    <citation type="submission" date="2020-01" db="EMBL/GenBank/DDBJ databases">
        <title>Development of genomics and gene disruption for Polysphondylium violaceum indicates a role for the polyketide synthase stlB in stalk morphogenesis.</title>
        <authorList>
            <person name="Narita B."/>
            <person name="Kawabe Y."/>
            <person name="Kin K."/>
            <person name="Saito T."/>
            <person name="Gibbs R."/>
            <person name="Kuspa A."/>
            <person name="Muzny D."/>
            <person name="Queller D."/>
            <person name="Richards S."/>
            <person name="Strassman J."/>
            <person name="Sucgang R."/>
            <person name="Worley K."/>
            <person name="Schaap P."/>
        </authorList>
    </citation>
    <scope>NUCLEOTIDE SEQUENCE</scope>
    <source>
        <strain evidence="5">QSvi11</strain>
    </source>
</reference>
<organism evidence="5 6">
    <name type="scientific">Polysphondylium violaceum</name>
    <dbReference type="NCBI Taxonomy" id="133409"/>
    <lineage>
        <taxon>Eukaryota</taxon>
        <taxon>Amoebozoa</taxon>
        <taxon>Evosea</taxon>
        <taxon>Eumycetozoa</taxon>
        <taxon>Dictyostelia</taxon>
        <taxon>Dictyosteliales</taxon>
        <taxon>Dictyosteliaceae</taxon>
        <taxon>Polysphondylium</taxon>
    </lineage>
</organism>
<accession>A0A8J4PV15</accession>
<feature type="compositionally biased region" description="Low complexity" evidence="4">
    <location>
        <begin position="20"/>
        <end position="92"/>
    </location>
</feature>
<evidence type="ECO:0000313" key="5">
    <source>
        <dbReference type="EMBL" id="KAF2070151.1"/>
    </source>
</evidence>
<gene>
    <name evidence="5" type="ORF">CYY_008536</name>
</gene>
<keyword evidence="2" id="KW-0963">Cytoplasm</keyword>
<dbReference type="CDD" id="cd14501">
    <property type="entry name" value="PFA-DSP"/>
    <property type="match status" value="1"/>
</dbReference>
<keyword evidence="3" id="KW-0378">Hydrolase</keyword>
<feature type="region of interest" description="Disordered" evidence="4">
    <location>
        <begin position="1"/>
        <end position="97"/>
    </location>
</feature>
<proteinExistence type="predicted"/>
<keyword evidence="6" id="KW-1185">Reference proteome</keyword>
<dbReference type="Gene3D" id="3.90.190.10">
    <property type="entry name" value="Protein tyrosine phosphatase superfamily"/>
    <property type="match status" value="1"/>
</dbReference>
<dbReference type="PANTHER" id="PTHR31126">
    <property type="entry name" value="TYROSINE-PROTEIN PHOSPHATASE"/>
    <property type="match status" value="1"/>
</dbReference>
<dbReference type="InterPro" id="IPR029021">
    <property type="entry name" value="Prot-tyrosine_phosphatase-like"/>
</dbReference>
<dbReference type="GO" id="GO:0005737">
    <property type="term" value="C:cytoplasm"/>
    <property type="evidence" value="ECO:0007669"/>
    <property type="project" value="UniProtKB-SubCell"/>
</dbReference>